<feature type="domain" description="ApaG" evidence="3">
    <location>
        <begin position="305"/>
        <end position="446"/>
    </location>
</feature>
<dbReference type="InParanoid" id="B9SU09"/>
<dbReference type="InterPro" id="IPR036767">
    <property type="entry name" value="ApaG_sf"/>
</dbReference>
<keyword evidence="2" id="KW-0833">Ubl conjugation pathway</keyword>
<dbReference type="KEGG" id="rcu:8287638"/>
<dbReference type="SUPFAM" id="SSF160631">
    <property type="entry name" value="SMI1/KNR4-like"/>
    <property type="match status" value="1"/>
</dbReference>
<dbReference type="Gene3D" id="2.60.40.1470">
    <property type="entry name" value="ApaG domain"/>
    <property type="match status" value="1"/>
</dbReference>
<dbReference type="PANTHER" id="PTHR47463">
    <property type="entry name" value="F-BOX PROTEIN SKIP16"/>
    <property type="match status" value="1"/>
</dbReference>
<keyword evidence="5" id="KW-1185">Reference proteome</keyword>
<dbReference type="SUPFAM" id="SSF110069">
    <property type="entry name" value="ApaG-like"/>
    <property type="match status" value="1"/>
</dbReference>
<dbReference type="InterPro" id="IPR036047">
    <property type="entry name" value="F-box-like_dom_sf"/>
</dbReference>
<dbReference type="eggNOG" id="KOG4408">
    <property type="taxonomic scope" value="Eukaryota"/>
</dbReference>
<evidence type="ECO:0000313" key="5">
    <source>
        <dbReference type="Proteomes" id="UP000008311"/>
    </source>
</evidence>
<dbReference type="GO" id="GO:0019005">
    <property type="term" value="C:SCF ubiquitin ligase complex"/>
    <property type="evidence" value="ECO:0000318"/>
    <property type="project" value="GO_Central"/>
</dbReference>
<dbReference type="AlphaFoldDB" id="B9SU09"/>
<proteinExistence type="predicted"/>
<dbReference type="InterPro" id="IPR037883">
    <property type="entry name" value="Knr4/Smi1-like_sf"/>
</dbReference>
<dbReference type="PROSITE" id="PS51087">
    <property type="entry name" value="APAG"/>
    <property type="match status" value="1"/>
</dbReference>
<evidence type="ECO:0000313" key="4">
    <source>
        <dbReference type="EMBL" id="EEF32888.1"/>
    </source>
</evidence>
<comment type="pathway">
    <text evidence="1">Protein modification; protein ubiquitination.</text>
</comment>
<dbReference type="OrthoDB" id="2305498at2759"/>
<dbReference type="Pfam" id="PF04379">
    <property type="entry name" value="DUF525"/>
    <property type="match status" value="1"/>
</dbReference>
<protein>
    <recommendedName>
        <fullName evidence="3">ApaG domain-containing protein</fullName>
    </recommendedName>
</protein>
<dbReference type="OMA" id="YVHDKDC"/>
<evidence type="ECO:0000256" key="2">
    <source>
        <dbReference type="ARBA" id="ARBA00022786"/>
    </source>
</evidence>
<dbReference type="PANTHER" id="PTHR47463:SF2">
    <property type="entry name" value="F-BOX PROTEIN SKIP16"/>
    <property type="match status" value="1"/>
</dbReference>
<name>B9SU09_RICCO</name>
<dbReference type="FunCoup" id="B9SU09">
    <property type="interactions" value="2027"/>
</dbReference>
<dbReference type="Gene3D" id="1.20.1280.50">
    <property type="match status" value="1"/>
</dbReference>
<dbReference type="SUPFAM" id="SSF81383">
    <property type="entry name" value="F-box domain"/>
    <property type="match status" value="1"/>
</dbReference>
<evidence type="ECO:0000259" key="3">
    <source>
        <dbReference type="PROSITE" id="PS51087"/>
    </source>
</evidence>
<sequence>MGLEAVGDLALNEILSILGPEETAIVACVSKRLKASASEESLWSKFCFQDLHLSSPLDPHGNPLPSFKFAYGSWREAFAMYPWPLVKRVKRCWDRLKNWLTTNFPEAAATLQQGATEDEIRRFEKVLEVKLPLPTRVLYRFYNGQVFQEKDALTSAHGNNLGLIGGYAFYHHLVNVYLLPLDQVILETKQIVCHLGISGGFNSTKYIVVAASSAFIEKFFFLNCTNGQLYVGTRNLPIDGEMMPCVPNALLRSVHDPSSDQQRDGMLLWLEEHGRRLQDGIIKLREERNIRTICQFPEEPPSCSTAITNGVKVRASAIFVPEAADLDGGSDKYWFAYSIRMSLLPDGCIVNGMYFASCQLQKRHWIIRANETVVSDVVGEGVIGKYPVLCPGEQEFVYESCMPLPTSPGSVEGSFTFVPDRLTHPKGAPFEVEVARFHLQLPDYIF</sequence>
<dbReference type="STRING" id="3988.B9SU09"/>
<dbReference type="Proteomes" id="UP000008311">
    <property type="component" value="Unassembled WGS sequence"/>
</dbReference>
<evidence type="ECO:0000256" key="1">
    <source>
        <dbReference type="ARBA" id="ARBA00004906"/>
    </source>
</evidence>
<gene>
    <name evidence="4" type="ORF">RCOM_0454500</name>
</gene>
<accession>B9SU09</accession>
<reference evidence="5" key="1">
    <citation type="journal article" date="2010" name="Nat. Biotechnol.">
        <title>Draft genome sequence of the oilseed species Ricinus communis.</title>
        <authorList>
            <person name="Chan A.P."/>
            <person name="Crabtree J."/>
            <person name="Zhao Q."/>
            <person name="Lorenzi H."/>
            <person name="Orvis J."/>
            <person name="Puiu D."/>
            <person name="Melake-Berhan A."/>
            <person name="Jones K.M."/>
            <person name="Redman J."/>
            <person name="Chen G."/>
            <person name="Cahoon E.B."/>
            <person name="Gedil M."/>
            <person name="Stanke M."/>
            <person name="Haas B.J."/>
            <person name="Wortman J.R."/>
            <person name="Fraser-Liggett C.M."/>
            <person name="Ravel J."/>
            <person name="Rabinowicz P.D."/>
        </authorList>
    </citation>
    <scope>NUCLEOTIDE SEQUENCE [LARGE SCALE GENOMIC DNA]</scope>
    <source>
        <strain evidence="5">cv. Hale</strain>
    </source>
</reference>
<dbReference type="InterPro" id="IPR007474">
    <property type="entry name" value="ApaG_domain"/>
</dbReference>
<organism evidence="4 5">
    <name type="scientific">Ricinus communis</name>
    <name type="common">Castor bean</name>
    <dbReference type="NCBI Taxonomy" id="3988"/>
    <lineage>
        <taxon>Eukaryota</taxon>
        <taxon>Viridiplantae</taxon>
        <taxon>Streptophyta</taxon>
        <taxon>Embryophyta</taxon>
        <taxon>Tracheophyta</taxon>
        <taxon>Spermatophyta</taxon>
        <taxon>Magnoliopsida</taxon>
        <taxon>eudicotyledons</taxon>
        <taxon>Gunneridae</taxon>
        <taxon>Pentapetalae</taxon>
        <taxon>rosids</taxon>
        <taxon>fabids</taxon>
        <taxon>Malpighiales</taxon>
        <taxon>Euphorbiaceae</taxon>
        <taxon>Acalyphoideae</taxon>
        <taxon>Acalypheae</taxon>
        <taxon>Ricinus</taxon>
    </lineage>
</organism>
<dbReference type="EMBL" id="EQ974138">
    <property type="protein sequence ID" value="EEF32888.1"/>
    <property type="molecule type" value="Genomic_DNA"/>
</dbReference>